<proteinExistence type="predicted"/>
<organism evidence="1 2">
    <name type="scientific">Filifactor alocis (strain ATCC 35896 / CCUG 47790 / D40 B5)</name>
    <name type="common">Fusobacterium alocis</name>
    <dbReference type="NCBI Taxonomy" id="546269"/>
    <lineage>
        <taxon>Bacteria</taxon>
        <taxon>Bacillati</taxon>
        <taxon>Bacillota</taxon>
        <taxon>Clostridia</taxon>
        <taxon>Peptostreptococcales</taxon>
        <taxon>Filifactoraceae</taxon>
        <taxon>Filifactor</taxon>
    </lineage>
</organism>
<protein>
    <recommendedName>
        <fullName evidence="3">TIGR04076 family protein</fullName>
    </recommendedName>
</protein>
<reference evidence="2" key="1">
    <citation type="submission" date="2010-12" db="EMBL/GenBank/DDBJ databases">
        <title>The genome sequence of Filifactor alocis strain ATCC 35896.</title>
        <authorList>
            <consortium name="The Broad Institute Genome Sequencing Platform"/>
            <person name="Ward D."/>
            <person name="Earl A."/>
            <person name="Feldgarden M."/>
            <person name="Young S.K."/>
            <person name="Gargeya S."/>
            <person name="Zeng Q."/>
            <person name="Alvarado L."/>
            <person name="Berlin A."/>
            <person name="Bochicchio J."/>
            <person name="Chapman S.B."/>
            <person name="Chen Z."/>
            <person name="Freedman E."/>
            <person name="Gellesch M."/>
            <person name="Goldberg J."/>
            <person name="Griggs A."/>
            <person name="Gujja S."/>
            <person name="Heilman E."/>
            <person name="Heiman D."/>
            <person name="Howarth C."/>
            <person name="Mehta T."/>
            <person name="Neiman D."/>
            <person name="Pearson M."/>
            <person name="Roberts A."/>
            <person name="Saif S."/>
            <person name="Shea T."/>
            <person name="Shenoy N."/>
            <person name="Sisk P."/>
            <person name="Stolte C."/>
            <person name="Sykes S."/>
            <person name="White J."/>
            <person name="Yandava C."/>
            <person name="Izard J."/>
            <person name="Blanton J.M."/>
            <person name="Baranova O.V."/>
            <person name="Tanner A.C."/>
            <person name="Dewhirst F.E."/>
            <person name="Haas B."/>
            <person name="Nusbaum C."/>
            <person name="Birren B."/>
        </authorList>
    </citation>
    <scope>NUCLEOTIDE SEQUENCE [LARGE SCALE GENOMIC DNA]</scope>
    <source>
        <strain evidence="2">ATCC 35896 / D40 B5</strain>
    </source>
</reference>
<name>D6GU25_FILAD</name>
<keyword evidence="2" id="KW-1185">Reference proteome</keyword>
<dbReference type="RefSeq" id="WP_014262332.1">
    <property type="nucleotide sequence ID" value="NC_016630.1"/>
</dbReference>
<dbReference type="KEGG" id="faa:HMPREF0389_01615"/>
<sequence>MSKRPKITITLVDKVGKGMCHRGHKIGDSWDYDHDRGALCPLVMHTLFPMIDIVRYGGTLPVSHTGRARFCCPDADVINIFEIKEGED</sequence>
<dbReference type="eggNOG" id="ENOG5032TA9">
    <property type="taxonomic scope" value="Bacteria"/>
</dbReference>
<dbReference type="OrthoDB" id="5518200at2"/>
<dbReference type="NCBIfam" id="TIGR04076">
    <property type="entry name" value="TIGR04076 family protein"/>
    <property type="match status" value="1"/>
</dbReference>
<accession>D6GU25</accession>
<dbReference type="AlphaFoldDB" id="D6GU25"/>
<dbReference type="STRING" id="546269.HMPREF0389_01615"/>
<dbReference type="Proteomes" id="UP000007468">
    <property type="component" value="Chromosome"/>
</dbReference>
<dbReference type="PATRIC" id="fig|546269.5.peg.716"/>
<evidence type="ECO:0000313" key="2">
    <source>
        <dbReference type="Proteomes" id="UP000007468"/>
    </source>
</evidence>
<dbReference type="EMBL" id="CP002390">
    <property type="protein sequence ID" value="EFE27696.1"/>
    <property type="molecule type" value="Genomic_DNA"/>
</dbReference>
<evidence type="ECO:0000313" key="1">
    <source>
        <dbReference type="EMBL" id="EFE27696.1"/>
    </source>
</evidence>
<dbReference type="InterPro" id="IPR023811">
    <property type="entry name" value="CHP04076"/>
</dbReference>
<gene>
    <name evidence="1" type="ordered locus">HMPREF0389_01615</name>
</gene>
<evidence type="ECO:0008006" key="3">
    <source>
        <dbReference type="Google" id="ProtNLM"/>
    </source>
</evidence>